<dbReference type="AlphaFoldDB" id="A0A668A0S2"/>
<feature type="repeat" description="WD" evidence="3">
    <location>
        <begin position="331"/>
        <end position="372"/>
    </location>
</feature>
<feature type="compositionally biased region" description="Low complexity" evidence="4">
    <location>
        <begin position="14"/>
        <end position="28"/>
    </location>
</feature>
<dbReference type="InterPro" id="IPR050995">
    <property type="entry name" value="WD-F-box_domain-protein"/>
</dbReference>
<dbReference type="InterPro" id="IPR015943">
    <property type="entry name" value="WD40/YVTN_repeat-like_dom_sf"/>
</dbReference>
<dbReference type="SMART" id="SM00320">
    <property type="entry name" value="WD40"/>
    <property type="match status" value="7"/>
</dbReference>
<reference evidence="5" key="2">
    <citation type="submission" date="2025-08" db="UniProtKB">
        <authorList>
            <consortium name="Ensembl"/>
        </authorList>
    </citation>
    <scope>IDENTIFICATION</scope>
</reference>
<dbReference type="GeneTree" id="ENSGT00940000155053"/>
<dbReference type="InParanoid" id="A0A668A0S2"/>
<dbReference type="SUPFAM" id="SSF50978">
    <property type="entry name" value="WD40 repeat-like"/>
    <property type="match status" value="1"/>
</dbReference>
<organism evidence="5 6">
    <name type="scientific">Myripristis murdjan</name>
    <name type="common">pinecone soldierfish</name>
    <dbReference type="NCBI Taxonomy" id="586833"/>
    <lineage>
        <taxon>Eukaryota</taxon>
        <taxon>Metazoa</taxon>
        <taxon>Chordata</taxon>
        <taxon>Craniata</taxon>
        <taxon>Vertebrata</taxon>
        <taxon>Euteleostomi</taxon>
        <taxon>Actinopterygii</taxon>
        <taxon>Neopterygii</taxon>
        <taxon>Teleostei</taxon>
        <taxon>Neoteleostei</taxon>
        <taxon>Acanthomorphata</taxon>
        <taxon>Holocentriformes</taxon>
        <taxon>Holocentridae</taxon>
        <taxon>Myripristis</taxon>
    </lineage>
</organism>
<keyword evidence="6" id="KW-1185">Reference proteome</keyword>
<keyword evidence="1 3" id="KW-0853">WD repeat</keyword>
<dbReference type="InterPro" id="IPR020472">
    <property type="entry name" value="WD40_PAC1"/>
</dbReference>
<dbReference type="GO" id="GO:0035082">
    <property type="term" value="P:axoneme assembly"/>
    <property type="evidence" value="ECO:0007669"/>
    <property type="project" value="TreeGrafter"/>
</dbReference>
<feature type="region of interest" description="Disordered" evidence="4">
    <location>
        <begin position="219"/>
        <end position="238"/>
    </location>
</feature>
<dbReference type="PANTHER" id="PTHR14604:SF3">
    <property type="entry name" value="SPERM-ASSOCIATED ANTIGEN 16 PROTEIN"/>
    <property type="match status" value="1"/>
</dbReference>
<proteinExistence type="predicted"/>
<dbReference type="CDD" id="cd00200">
    <property type="entry name" value="WD40"/>
    <property type="match status" value="1"/>
</dbReference>
<reference evidence="5" key="3">
    <citation type="submission" date="2025-09" db="UniProtKB">
        <authorList>
            <consortium name="Ensembl"/>
        </authorList>
    </citation>
    <scope>IDENTIFICATION</scope>
</reference>
<dbReference type="InterPro" id="IPR001680">
    <property type="entry name" value="WD40_rpt"/>
</dbReference>
<dbReference type="InterPro" id="IPR036322">
    <property type="entry name" value="WD40_repeat_dom_sf"/>
</dbReference>
<accession>A0A668A0S2</accession>
<dbReference type="PROSITE" id="PS00678">
    <property type="entry name" value="WD_REPEATS_1"/>
    <property type="match status" value="1"/>
</dbReference>
<dbReference type="Pfam" id="PF00400">
    <property type="entry name" value="WD40"/>
    <property type="match status" value="6"/>
</dbReference>
<feature type="compositionally biased region" description="Basic and acidic residues" evidence="4">
    <location>
        <begin position="1"/>
        <end position="11"/>
    </location>
</feature>
<dbReference type="Gene3D" id="2.130.10.10">
    <property type="entry name" value="YVTN repeat-like/Quinoprotein amine dehydrogenase"/>
    <property type="match status" value="2"/>
</dbReference>
<dbReference type="Proteomes" id="UP000472263">
    <property type="component" value="Chromosome 12"/>
</dbReference>
<reference evidence="5" key="1">
    <citation type="submission" date="2019-06" db="EMBL/GenBank/DDBJ databases">
        <authorList>
            <consortium name="Wellcome Sanger Institute Data Sharing"/>
        </authorList>
    </citation>
    <scope>NUCLEOTIDE SEQUENCE [LARGE SCALE GENOMIC DNA]</scope>
</reference>
<feature type="repeat" description="WD" evidence="3">
    <location>
        <begin position="292"/>
        <end position="323"/>
    </location>
</feature>
<dbReference type="PRINTS" id="PR00320">
    <property type="entry name" value="GPROTEINBRPT"/>
</dbReference>
<feature type="repeat" description="WD" evidence="3">
    <location>
        <begin position="540"/>
        <end position="572"/>
    </location>
</feature>
<dbReference type="Ensembl" id="ENSMMDT00005045702.1">
    <property type="protein sequence ID" value="ENSMMDP00005044813.1"/>
    <property type="gene ID" value="ENSMMDG00005020548.1"/>
</dbReference>
<evidence type="ECO:0000256" key="4">
    <source>
        <dbReference type="SAM" id="MobiDB-lite"/>
    </source>
</evidence>
<sequence>MSARRGKETAGKQENAAASFASESASCSSEEDYRYEEVFPGKQRSVEEGEEDLQVALTAAREAEEETRATQRRHIPNIPEAVDDFLQNFLQKLGLSRTLRSFQAEWYGSVRDSVFIPDALTHKRLLLSELAAVRTDTERLQQTVLAAGENLGKMRRERDFHRMQHLRVSQEKSRLVEDVERLRKHYESYEPALLQLRKKHQAALRQKMLLSLDRDRLKSTTKPGFTEKKHQKKTDNSATNIKTITLPAHKAPPPERTECPVSIRVGPHLDQTRSPIPWEDKSPGSFSISCSIKAHELPISCLDLHPHKHILASASDDHLWRLWVGQMLLTGEGHTDWLSGCSFHPDGGQIATTSGDTTVRLWDFTHGCCLLTLSGHSQATWGCTFHSFGDVLASCSADGTVRLWDLSSQRCRRTLRHHSASVSSVSFLPLSDLLLTCSVDRTVCLFDTRLGICTQMLRGHQHPCSHAAFSPQGNAVASCDAHGVVKLWDIRKPSVVVSMNTGPMSGNQVAFSPSGGTLAVAGGDGEVKLLELVSRSVLGLSGHSGAVQSVLFNCTGQSLMSSGTDGFILLWE</sequence>
<feature type="repeat" description="WD" evidence="3">
    <location>
        <begin position="415"/>
        <end position="449"/>
    </location>
</feature>
<keyword evidence="2" id="KW-0677">Repeat</keyword>
<feature type="repeat" description="WD" evidence="3">
    <location>
        <begin position="373"/>
        <end position="414"/>
    </location>
</feature>
<dbReference type="PANTHER" id="PTHR14604">
    <property type="entry name" value="WD40 REPEAT PF20"/>
    <property type="match status" value="1"/>
</dbReference>
<gene>
    <name evidence="5" type="primary">spag16</name>
</gene>
<name>A0A668A0S2_9TELE</name>
<dbReference type="GO" id="GO:1990716">
    <property type="term" value="C:axonemal central apparatus"/>
    <property type="evidence" value="ECO:0007669"/>
    <property type="project" value="TreeGrafter"/>
</dbReference>
<protein>
    <submittedName>
        <fullName evidence="5">Uncharacterized protein</fullName>
    </submittedName>
</protein>
<dbReference type="InterPro" id="IPR019775">
    <property type="entry name" value="WD40_repeat_CS"/>
</dbReference>
<evidence type="ECO:0000313" key="5">
    <source>
        <dbReference type="Ensembl" id="ENSMMDP00005044813.1"/>
    </source>
</evidence>
<evidence type="ECO:0000256" key="3">
    <source>
        <dbReference type="PROSITE-ProRule" id="PRU00221"/>
    </source>
</evidence>
<evidence type="ECO:0000313" key="6">
    <source>
        <dbReference type="Proteomes" id="UP000472263"/>
    </source>
</evidence>
<feature type="region of interest" description="Disordered" evidence="4">
    <location>
        <begin position="1"/>
        <end position="33"/>
    </location>
</feature>
<dbReference type="PROSITE" id="PS50082">
    <property type="entry name" value="WD_REPEATS_2"/>
    <property type="match status" value="6"/>
</dbReference>
<dbReference type="PROSITE" id="PS50294">
    <property type="entry name" value="WD_REPEATS_REGION"/>
    <property type="match status" value="5"/>
</dbReference>
<feature type="repeat" description="WD" evidence="3">
    <location>
        <begin position="457"/>
        <end position="498"/>
    </location>
</feature>
<evidence type="ECO:0000256" key="1">
    <source>
        <dbReference type="ARBA" id="ARBA00022574"/>
    </source>
</evidence>
<evidence type="ECO:0000256" key="2">
    <source>
        <dbReference type="ARBA" id="ARBA00022737"/>
    </source>
</evidence>